<gene>
    <name evidence="2" type="ORF">C1A40_07010</name>
</gene>
<dbReference type="KEGG" id="taj:C1A40_07010"/>
<dbReference type="SUPFAM" id="SSF103473">
    <property type="entry name" value="MFS general substrate transporter"/>
    <property type="match status" value="1"/>
</dbReference>
<keyword evidence="1" id="KW-0812">Transmembrane</keyword>
<feature type="transmembrane region" description="Helical" evidence="1">
    <location>
        <begin position="112"/>
        <end position="135"/>
    </location>
</feature>
<protein>
    <recommendedName>
        <fullName evidence="4">DUF1129 domain-containing protein</fullName>
    </recommendedName>
</protein>
<dbReference type="AlphaFoldDB" id="A0A2I7SH54"/>
<proteinExistence type="predicted"/>
<dbReference type="Proteomes" id="UP000236592">
    <property type="component" value="Chromosome"/>
</dbReference>
<name>A0A2I7SH54_9FLAO</name>
<evidence type="ECO:0000256" key="1">
    <source>
        <dbReference type="SAM" id="Phobius"/>
    </source>
</evidence>
<feature type="transmembrane region" description="Helical" evidence="1">
    <location>
        <begin position="89"/>
        <end position="106"/>
    </location>
</feature>
<keyword evidence="3" id="KW-1185">Reference proteome</keyword>
<dbReference type="OrthoDB" id="1188278at2"/>
<evidence type="ECO:0000313" key="3">
    <source>
        <dbReference type="Proteomes" id="UP000236592"/>
    </source>
</evidence>
<dbReference type="EMBL" id="CP025938">
    <property type="protein sequence ID" value="AUS05236.1"/>
    <property type="molecule type" value="Genomic_DNA"/>
</dbReference>
<evidence type="ECO:0008006" key="4">
    <source>
        <dbReference type="Google" id="ProtNLM"/>
    </source>
</evidence>
<feature type="transmembrane region" description="Helical" evidence="1">
    <location>
        <begin position="175"/>
        <end position="193"/>
    </location>
</feature>
<reference evidence="3" key="1">
    <citation type="submission" date="2018-01" db="EMBL/GenBank/DDBJ databases">
        <title>Complete genome of Tamlana sp. UJ94.</title>
        <authorList>
            <person name="Jung J."/>
            <person name="Chung D."/>
            <person name="Bae S.S."/>
            <person name="Baek K."/>
        </authorList>
    </citation>
    <scope>NUCLEOTIDE SEQUENCE [LARGE SCALE GENOMIC DNA]</scope>
    <source>
        <strain evidence="3">UJ94</strain>
    </source>
</reference>
<organism evidence="2 3">
    <name type="scientific">Pseudotamlana carrageenivorans</name>
    <dbReference type="NCBI Taxonomy" id="2069432"/>
    <lineage>
        <taxon>Bacteria</taxon>
        <taxon>Pseudomonadati</taxon>
        <taxon>Bacteroidota</taxon>
        <taxon>Flavobacteriia</taxon>
        <taxon>Flavobacteriales</taxon>
        <taxon>Flavobacteriaceae</taxon>
        <taxon>Pseudotamlana</taxon>
    </lineage>
</organism>
<keyword evidence="1" id="KW-1133">Transmembrane helix</keyword>
<evidence type="ECO:0000313" key="2">
    <source>
        <dbReference type="EMBL" id="AUS05236.1"/>
    </source>
</evidence>
<sequence length="204" mass="23888">MKLTTDEIRQIEKFLDVKGMVYVDLRFEILDHLILQIEEEMNSLGVDFEYAFLQVTKKWNSYFSNSSSLLFGLTFSAPKLVIDKAKKIYLKYFIICTLACLFLPVINNEVEISTFLTCVFFGIILLFSIVSIIMFNKIRKSRKKTVYSFIAKTQLLSVITYPVSTIFIFRGLYTSLWLLFIISILLYCSIVFLKKHQKIIKQFN</sequence>
<dbReference type="RefSeq" id="WP_102995280.1">
    <property type="nucleotide sequence ID" value="NZ_CP025938.1"/>
</dbReference>
<feature type="transmembrane region" description="Helical" evidence="1">
    <location>
        <begin position="147"/>
        <end position="169"/>
    </location>
</feature>
<keyword evidence="1" id="KW-0472">Membrane</keyword>
<accession>A0A2I7SH54</accession>
<dbReference type="InterPro" id="IPR036259">
    <property type="entry name" value="MFS_trans_sf"/>
</dbReference>